<protein>
    <submittedName>
        <fullName evidence="2">Uncharacterized protein</fullName>
    </submittedName>
</protein>
<evidence type="ECO:0000256" key="1">
    <source>
        <dbReference type="SAM" id="Phobius"/>
    </source>
</evidence>
<feature type="transmembrane region" description="Helical" evidence="1">
    <location>
        <begin position="46"/>
        <end position="67"/>
    </location>
</feature>
<accession>E6S7H7</accession>
<evidence type="ECO:0000313" key="2">
    <source>
        <dbReference type="EMBL" id="ADU46872.1"/>
    </source>
</evidence>
<dbReference type="AlphaFoldDB" id="E6S7H7"/>
<keyword evidence="1" id="KW-1133">Transmembrane helix</keyword>
<dbReference type="HOGENOM" id="CLU_2553701_0_0_11"/>
<reference evidence="2 3" key="1">
    <citation type="journal article" date="2010" name="Stand. Genomic Sci.">
        <title>Complete genome sequence of Intrasporangium calvum type strain (7 KIP).</title>
        <authorList>
            <person name="Del Rio T.G."/>
            <person name="Chertkov O."/>
            <person name="Yasawong M."/>
            <person name="Lucas S."/>
            <person name="Deshpande S."/>
            <person name="Cheng J.F."/>
            <person name="Detter C."/>
            <person name="Tapia R."/>
            <person name="Han C."/>
            <person name="Goodwin L."/>
            <person name="Pitluck S."/>
            <person name="Liolios K."/>
            <person name="Ivanova N."/>
            <person name="Mavromatis K."/>
            <person name="Pati A."/>
            <person name="Chen A."/>
            <person name="Palaniappan K."/>
            <person name="Land M."/>
            <person name="Hauser L."/>
            <person name="Chang Y.J."/>
            <person name="Jeffries C.D."/>
            <person name="Rohde M."/>
            <person name="Pukall R."/>
            <person name="Sikorski J."/>
            <person name="Goker M."/>
            <person name="Woyke T."/>
            <person name="Bristow J."/>
            <person name="Eisen J.A."/>
            <person name="Markowitz V."/>
            <person name="Hugenholtz P."/>
            <person name="Kyrpides N.C."/>
            <person name="Klenk H.P."/>
            <person name="Lapidus A."/>
        </authorList>
    </citation>
    <scope>NUCLEOTIDE SEQUENCE [LARGE SCALE GENOMIC DNA]</scope>
    <source>
        <strain evidence="3">ATCC 23552 / DSM 43043 / JCM 3097 / NBRC 12989 / 7 KIP</strain>
    </source>
</reference>
<keyword evidence="3" id="KW-1185">Reference proteome</keyword>
<evidence type="ECO:0000313" key="3">
    <source>
        <dbReference type="Proteomes" id="UP000008914"/>
    </source>
</evidence>
<dbReference type="KEGG" id="ica:Intca_0318"/>
<keyword evidence="1" id="KW-0812">Transmembrane</keyword>
<name>E6S7H7_INTC7</name>
<dbReference type="EMBL" id="CP002343">
    <property type="protein sequence ID" value="ADU46872.1"/>
    <property type="molecule type" value="Genomic_DNA"/>
</dbReference>
<sequence length="82" mass="8278">MEKAVWSSVLGVVVGVLLTAFDLWFPLVAGAVCVAVGITSRRARPIAFGLGVGLCLGLFVYIALGLLQVQGSPSESGTGSAG</sequence>
<proteinExistence type="predicted"/>
<gene>
    <name evidence="2" type="ordered locus">Intca_0318</name>
</gene>
<organism evidence="2 3">
    <name type="scientific">Intrasporangium calvum (strain ATCC 23552 / DSM 43043 / JCM 3097 / NBRC 12989 / NCIMB 10167 / NRRL B-3866 / 7 KIP)</name>
    <dbReference type="NCBI Taxonomy" id="710696"/>
    <lineage>
        <taxon>Bacteria</taxon>
        <taxon>Bacillati</taxon>
        <taxon>Actinomycetota</taxon>
        <taxon>Actinomycetes</taxon>
        <taxon>Micrococcales</taxon>
        <taxon>Intrasporangiaceae</taxon>
        <taxon>Intrasporangium</taxon>
    </lineage>
</organism>
<dbReference type="Proteomes" id="UP000008914">
    <property type="component" value="Chromosome"/>
</dbReference>
<feature type="transmembrane region" description="Helical" evidence="1">
    <location>
        <begin position="12"/>
        <end position="39"/>
    </location>
</feature>
<keyword evidence="1" id="KW-0472">Membrane</keyword>